<sequence>MLAEEMWCPACDAPLSFRYVENENVIGLASIFRVRCHTCLLLHEVKSSKCYKKREDGNCTQYDVNAKSALAMIDAGIGYTHMNTILSILNIPIISNTLLKRNERYVGKSLEDLARKSCREALRLEKDLMLADMSVFRTCRCFM</sequence>
<feature type="domain" description="Mutator-like transposase" evidence="1">
    <location>
        <begin position="10"/>
        <end position="130"/>
    </location>
</feature>
<proteinExistence type="predicted"/>
<gene>
    <name evidence="3" type="primary">LOC112466484</name>
</gene>
<dbReference type="RefSeq" id="XP_024890352.1">
    <property type="nucleotide sequence ID" value="XM_025034584.1"/>
</dbReference>
<protein>
    <submittedName>
        <fullName evidence="3">Uncharacterized protein LOC112466484 isoform X2</fullName>
    </submittedName>
</protein>
<organism evidence="2 3">
    <name type="scientific">Temnothorax curvispinosus</name>
    <dbReference type="NCBI Taxonomy" id="300111"/>
    <lineage>
        <taxon>Eukaryota</taxon>
        <taxon>Metazoa</taxon>
        <taxon>Ecdysozoa</taxon>
        <taxon>Arthropoda</taxon>
        <taxon>Hexapoda</taxon>
        <taxon>Insecta</taxon>
        <taxon>Pterygota</taxon>
        <taxon>Neoptera</taxon>
        <taxon>Endopterygota</taxon>
        <taxon>Hymenoptera</taxon>
        <taxon>Apocrita</taxon>
        <taxon>Aculeata</taxon>
        <taxon>Formicoidea</taxon>
        <taxon>Formicidae</taxon>
        <taxon>Myrmicinae</taxon>
        <taxon>Temnothorax</taxon>
    </lineage>
</organism>
<dbReference type="AlphaFoldDB" id="A0A6J1R6S4"/>
<accession>A0A6J1R6S4</accession>
<dbReference type="Pfam" id="PF20700">
    <property type="entry name" value="Mutator"/>
    <property type="match status" value="1"/>
</dbReference>
<evidence type="ECO:0000313" key="2">
    <source>
        <dbReference type="Proteomes" id="UP000504618"/>
    </source>
</evidence>
<dbReference type="Proteomes" id="UP000504618">
    <property type="component" value="Unplaced"/>
</dbReference>
<reference evidence="3" key="1">
    <citation type="submission" date="2025-08" db="UniProtKB">
        <authorList>
            <consortium name="RefSeq"/>
        </authorList>
    </citation>
    <scope>IDENTIFICATION</scope>
    <source>
        <tissue evidence="3">Whole body</tissue>
    </source>
</reference>
<keyword evidence="2" id="KW-1185">Reference proteome</keyword>
<evidence type="ECO:0000313" key="3">
    <source>
        <dbReference type="RefSeq" id="XP_024890352.1"/>
    </source>
</evidence>
<name>A0A6J1R6S4_9HYME</name>
<dbReference type="InterPro" id="IPR049012">
    <property type="entry name" value="Mutator_transp_dom"/>
</dbReference>
<evidence type="ECO:0000259" key="1">
    <source>
        <dbReference type="Pfam" id="PF20700"/>
    </source>
</evidence>
<dbReference type="GeneID" id="112466484"/>